<dbReference type="InterPro" id="IPR010982">
    <property type="entry name" value="Lambda_DNA-bd_dom_sf"/>
</dbReference>
<keyword evidence="3" id="KW-1185">Reference proteome</keyword>
<protein>
    <submittedName>
        <fullName evidence="2">Helix-turn-helix domain-containing protein</fullName>
    </submittedName>
</protein>
<dbReference type="Pfam" id="PF01381">
    <property type="entry name" value="HTH_3"/>
    <property type="match status" value="1"/>
</dbReference>
<sequence length="85" mass="9563">MKNIDPNRITPSQCRAARALLRWSQNELAERAKVGKQTLADFEREAREPYDRTLADIVAVIEDAGIEFIGTRESGGIGVRFKLMT</sequence>
<dbReference type="InterPro" id="IPR001387">
    <property type="entry name" value="Cro/C1-type_HTH"/>
</dbReference>
<proteinExistence type="predicted"/>
<evidence type="ECO:0000259" key="1">
    <source>
        <dbReference type="PROSITE" id="PS50943"/>
    </source>
</evidence>
<dbReference type="SUPFAM" id="SSF47413">
    <property type="entry name" value="lambda repressor-like DNA-binding domains"/>
    <property type="match status" value="1"/>
</dbReference>
<dbReference type="GO" id="GO:0003677">
    <property type="term" value="F:DNA binding"/>
    <property type="evidence" value="ECO:0007669"/>
    <property type="project" value="InterPro"/>
</dbReference>
<accession>A0A9J7ANU5</accession>
<dbReference type="EMBL" id="CP102480">
    <property type="protein sequence ID" value="UUX48879.1"/>
    <property type="molecule type" value="Genomic_DNA"/>
</dbReference>
<dbReference type="Proteomes" id="UP001060336">
    <property type="component" value="Chromosome"/>
</dbReference>
<name>A0A9J7ANU5_9PROT</name>
<dbReference type="RefSeq" id="WP_257767381.1">
    <property type="nucleotide sequence ID" value="NZ_CP102480.1"/>
</dbReference>
<dbReference type="PROSITE" id="PS50943">
    <property type="entry name" value="HTH_CROC1"/>
    <property type="match status" value="1"/>
</dbReference>
<dbReference type="CDD" id="cd00093">
    <property type="entry name" value="HTH_XRE"/>
    <property type="match status" value="1"/>
</dbReference>
<reference evidence="2" key="1">
    <citation type="submission" date="2022-08" db="EMBL/GenBank/DDBJ databases">
        <title>Nisaea acidiphila sp. nov., isolated from a marine algal debris and emended description of the genus Nisaea Urios et al. 2008.</title>
        <authorList>
            <person name="Kwon K."/>
        </authorList>
    </citation>
    <scope>NUCLEOTIDE SEQUENCE</scope>
    <source>
        <strain evidence="2">MEBiC11861</strain>
    </source>
</reference>
<dbReference type="Gene3D" id="1.10.260.40">
    <property type="entry name" value="lambda repressor-like DNA-binding domains"/>
    <property type="match status" value="1"/>
</dbReference>
<dbReference type="AlphaFoldDB" id="A0A9J7ANU5"/>
<organism evidence="2 3">
    <name type="scientific">Nisaea acidiphila</name>
    <dbReference type="NCBI Taxonomy" id="1862145"/>
    <lineage>
        <taxon>Bacteria</taxon>
        <taxon>Pseudomonadati</taxon>
        <taxon>Pseudomonadota</taxon>
        <taxon>Alphaproteobacteria</taxon>
        <taxon>Rhodospirillales</taxon>
        <taxon>Thalassobaculaceae</taxon>
        <taxon>Nisaea</taxon>
    </lineage>
</organism>
<feature type="domain" description="HTH cro/C1-type" evidence="1">
    <location>
        <begin position="15"/>
        <end position="49"/>
    </location>
</feature>
<dbReference type="KEGG" id="naci:NUH88_15905"/>
<evidence type="ECO:0000313" key="3">
    <source>
        <dbReference type="Proteomes" id="UP001060336"/>
    </source>
</evidence>
<evidence type="ECO:0000313" key="2">
    <source>
        <dbReference type="EMBL" id="UUX48879.1"/>
    </source>
</evidence>
<gene>
    <name evidence="2" type="ORF">NUH88_15905</name>
</gene>